<dbReference type="EMBL" id="JAAAUY010000084">
    <property type="protein sequence ID" value="KAF9335826.1"/>
    <property type="molecule type" value="Genomic_DNA"/>
</dbReference>
<evidence type="ECO:0000313" key="2">
    <source>
        <dbReference type="EMBL" id="KAF9335826.1"/>
    </source>
</evidence>
<sequence>MGSAASKSAASGAKSAARQFPSAANIAAQERAAAAAASAARAARESAAGGVGGDFERKERKEKLTSSPKLDYLAEQRKLEEQIAKYDEAIQKSKHHDGGSRPYEDTPSAAELEFFGNLKTVGQVQVHNPDQIKHHEAEQALKRKLPSKTPSSSSTTTSSSLPSSQQPHWTSATTESAATAAGATLTSLKLMQLLQARNQDPSVWTEARLAKEFDMRPEDIRAVTRYINTYTIVPGKDAKGRESGVWCEDLRGVTVVDKAKEAEAERRAAGLASKEEVASKEKKSSSKRS</sequence>
<evidence type="ECO:0000256" key="1">
    <source>
        <dbReference type="SAM" id="MobiDB-lite"/>
    </source>
</evidence>
<gene>
    <name evidence="2" type="ORF">BG006_010541</name>
</gene>
<feature type="compositionally biased region" description="Basic and acidic residues" evidence="1">
    <location>
        <begin position="54"/>
        <end position="64"/>
    </location>
</feature>
<feature type="region of interest" description="Disordered" evidence="1">
    <location>
        <begin position="266"/>
        <end position="289"/>
    </location>
</feature>
<feature type="compositionally biased region" description="Low complexity" evidence="1">
    <location>
        <begin position="147"/>
        <end position="178"/>
    </location>
</feature>
<evidence type="ECO:0000313" key="3">
    <source>
        <dbReference type="Proteomes" id="UP000696485"/>
    </source>
</evidence>
<protein>
    <submittedName>
        <fullName evidence="2">Uncharacterized protein</fullName>
    </submittedName>
</protein>
<feature type="region of interest" description="Disordered" evidence="1">
    <location>
        <begin position="125"/>
        <end position="178"/>
    </location>
</feature>
<organism evidence="2 3">
    <name type="scientific">Podila minutissima</name>
    <dbReference type="NCBI Taxonomy" id="64525"/>
    <lineage>
        <taxon>Eukaryota</taxon>
        <taxon>Fungi</taxon>
        <taxon>Fungi incertae sedis</taxon>
        <taxon>Mucoromycota</taxon>
        <taxon>Mortierellomycotina</taxon>
        <taxon>Mortierellomycetes</taxon>
        <taxon>Mortierellales</taxon>
        <taxon>Mortierellaceae</taxon>
        <taxon>Podila</taxon>
    </lineage>
</organism>
<feature type="region of interest" description="Disordered" evidence="1">
    <location>
        <begin position="1"/>
        <end position="74"/>
    </location>
</feature>
<comment type="caution">
    <text evidence="2">The sequence shown here is derived from an EMBL/GenBank/DDBJ whole genome shotgun (WGS) entry which is preliminary data.</text>
</comment>
<accession>A0A9P5SQY7</accession>
<feature type="compositionally biased region" description="Low complexity" evidence="1">
    <location>
        <begin position="1"/>
        <end position="48"/>
    </location>
</feature>
<feature type="compositionally biased region" description="Basic and acidic residues" evidence="1">
    <location>
        <begin position="88"/>
        <end position="104"/>
    </location>
</feature>
<dbReference type="AlphaFoldDB" id="A0A9P5SQY7"/>
<name>A0A9P5SQY7_9FUNG</name>
<feature type="compositionally biased region" description="Basic and acidic residues" evidence="1">
    <location>
        <begin position="130"/>
        <end position="141"/>
    </location>
</feature>
<proteinExistence type="predicted"/>
<keyword evidence="3" id="KW-1185">Reference proteome</keyword>
<reference evidence="2" key="1">
    <citation type="journal article" date="2020" name="Fungal Divers.">
        <title>Resolving the Mortierellaceae phylogeny through synthesis of multi-gene phylogenetics and phylogenomics.</title>
        <authorList>
            <person name="Vandepol N."/>
            <person name="Liber J."/>
            <person name="Desiro A."/>
            <person name="Na H."/>
            <person name="Kennedy M."/>
            <person name="Barry K."/>
            <person name="Grigoriev I.V."/>
            <person name="Miller A.N."/>
            <person name="O'Donnell K."/>
            <person name="Stajich J.E."/>
            <person name="Bonito G."/>
        </authorList>
    </citation>
    <scope>NUCLEOTIDE SEQUENCE</scope>
    <source>
        <strain evidence="2">NVP1</strain>
    </source>
</reference>
<dbReference type="Proteomes" id="UP000696485">
    <property type="component" value="Unassembled WGS sequence"/>
</dbReference>
<feature type="region of interest" description="Disordered" evidence="1">
    <location>
        <begin position="88"/>
        <end position="111"/>
    </location>
</feature>